<keyword evidence="2 5" id="KW-0479">Metal-binding</keyword>
<dbReference type="Pfam" id="PF03055">
    <property type="entry name" value="RPE65"/>
    <property type="match status" value="1"/>
</dbReference>
<feature type="binding site" evidence="5">
    <location>
        <position position="482"/>
    </location>
    <ligand>
        <name>Fe cation</name>
        <dbReference type="ChEBI" id="CHEBI:24875"/>
        <note>catalytic</note>
    </ligand>
</feature>
<dbReference type="GO" id="GO:0046872">
    <property type="term" value="F:metal ion binding"/>
    <property type="evidence" value="ECO:0007669"/>
    <property type="project" value="UniProtKB-KW"/>
</dbReference>
<keyword evidence="4 5" id="KW-0408">Iron</keyword>
<protein>
    <submittedName>
        <fullName evidence="6">Apocarotenoid-15,15'-oxygenase</fullName>
    </submittedName>
</protein>
<sequence length="493" mass="54976">MQTLSSPSASTSFDMDDWRSGYRSQPNEYAYAIEDIDGTIPAELEGTLFRNGPGLLDVNGYPVHHPFDGDGMITAISIAQGKAYFRNRFVRTEGYVKERAAGKPLYRGVFGTQKPGGPMANAFDLRLKNIANTNVIYWGEKLLALWEAAEPHRLNPETLDTLGLDYLDGVLKPGEAFSAHPRIDPSCDRNNNQPCLVNFGVKTGLSSTITLYEFDPKGRLVHTHRRNIPGFAFLHDFAITPNYCIFFQNPVSFNPIPYLAGIKGAAECIQFNEKQPTRAIVIPRDGISPIQTVDLQPCFVFHHANAFEADGKLYLDSVCYQEFPDLKGAENYLEADFSRIPEGQLWRFELDLTTETSQADCLIERGCEFPDLNPNNVGRPYRYLYIGVAHQPQGNAPLQAVLKRDLATGKEEIWSFAPRGFAGEPIFVPRPNSTVEDDGWILSQFYNAERGCSELAILDAQHVTQGPVATLKLPHHVPYGLHGNFTQDFVIPA</sequence>
<accession>A0A6M0S1A2</accession>
<keyword evidence="3" id="KW-0560">Oxidoreductase</keyword>
<dbReference type="AlphaFoldDB" id="A0A6M0S1A2"/>
<feature type="binding site" evidence="5">
    <location>
        <position position="180"/>
    </location>
    <ligand>
        <name>Fe cation</name>
        <dbReference type="ChEBI" id="CHEBI:24875"/>
        <note>catalytic</note>
    </ligand>
</feature>
<organism evidence="6 7">
    <name type="scientific">Adonisia turfae CCMR0082</name>
    <dbReference type="NCBI Taxonomy" id="2304604"/>
    <lineage>
        <taxon>Bacteria</taxon>
        <taxon>Bacillati</taxon>
        <taxon>Cyanobacteriota</taxon>
        <taxon>Adonisia</taxon>
        <taxon>Adonisia turfae</taxon>
    </lineage>
</organism>
<dbReference type="EMBL" id="QZCE01000001">
    <property type="protein sequence ID" value="NEZ61893.1"/>
    <property type="molecule type" value="Genomic_DNA"/>
</dbReference>
<feature type="binding site" evidence="5">
    <location>
        <position position="235"/>
    </location>
    <ligand>
        <name>Fe cation</name>
        <dbReference type="ChEBI" id="CHEBI:24875"/>
        <note>catalytic</note>
    </ligand>
</feature>
<dbReference type="Proteomes" id="UP000473574">
    <property type="component" value="Unassembled WGS sequence"/>
</dbReference>
<evidence type="ECO:0000256" key="5">
    <source>
        <dbReference type="PIRSR" id="PIRSR604294-1"/>
    </source>
</evidence>
<comment type="similarity">
    <text evidence="1">Belongs to the carotenoid oxygenase family.</text>
</comment>
<dbReference type="GO" id="GO:0010436">
    <property type="term" value="F:carotenoid dioxygenase activity"/>
    <property type="evidence" value="ECO:0007669"/>
    <property type="project" value="TreeGrafter"/>
</dbReference>
<dbReference type="PANTHER" id="PTHR10543:SF89">
    <property type="entry name" value="CAROTENOID 9,10(9',10')-CLEAVAGE DIOXYGENASE 1"/>
    <property type="match status" value="1"/>
</dbReference>
<gene>
    <name evidence="6" type="ORF">D0962_03740</name>
</gene>
<comment type="cofactor">
    <cofactor evidence="5">
        <name>Fe(2+)</name>
        <dbReference type="ChEBI" id="CHEBI:29033"/>
    </cofactor>
    <text evidence="5">Binds 1 Fe(2+) ion per subunit.</text>
</comment>
<reference evidence="6 7" key="1">
    <citation type="journal article" date="2020" name="Microb. Ecol.">
        <title>Ecogenomics of the Marine Benthic Filamentous Cyanobacterium Adonisia.</title>
        <authorList>
            <person name="Walter J.M."/>
            <person name="Coutinho F.H."/>
            <person name="Leomil L."/>
            <person name="Hargreaves P.I."/>
            <person name="Campeao M.E."/>
            <person name="Vieira V.V."/>
            <person name="Silva B.S."/>
            <person name="Fistarol G.O."/>
            <person name="Salomon P.S."/>
            <person name="Sawabe T."/>
            <person name="Mino S."/>
            <person name="Hosokawa M."/>
            <person name="Miyashita H."/>
            <person name="Maruyama F."/>
            <person name="van Verk M.C."/>
            <person name="Dutilh B.E."/>
            <person name="Thompson C.C."/>
            <person name="Thompson F.L."/>
        </authorList>
    </citation>
    <scope>NUCLEOTIDE SEQUENCE [LARGE SCALE GENOMIC DNA]</scope>
    <source>
        <strain evidence="6 7">CCMR0082</strain>
    </source>
</reference>
<dbReference type="GO" id="GO:0016121">
    <property type="term" value="P:carotene catabolic process"/>
    <property type="evidence" value="ECO:0007669"/>
    <property type="project" value="TreeGrafter"/>
</dbReference>
<dbReference type="PANTHER" id="PTHR10543">
    <property type="entry name" value="BETA-CAROTENE DIOXYGENASE"/>
    <property type="match status" value="1"/>
</dbReference>
<proteinExistence type="inferred from homology"/>
<evidence type="ECO:0000256" key="3">
    <source>
        <dbReference type="ARBA" id="ARBA00023002"/>
    </source>
</evidence>
<name>A0A6M0S1A2_9CYAN</name>
<evidence type="ECO:0000256" key="4">
    <source>
        <dbReference type="ARBA" id="ARBA00023004"/>
    </source>
</evidence>
<dbReference type="InterPro" id="IPR004294">
    <property type="entry name" value="Carotenoid_Oase"/>
</dbReference>
<evidence type="ECO:0000256" key="2">
    <source>
        <dbReference type="ARBA" id="ARBA00022723"/>
    </source>
</evidence>
<evidence type="ECO:0000313" key="7">
    <source>
        <dbReference type="Proteomes" id="UP000473574"/>
    </source>
</evidence>
<dbReference type="RefSeq" id="WP_163659920.1">
    <property type="nucleotide sequence ID" value="NZ_QZCE01000001.1"/>
</dbReference>
<comment type="caution">
    <text evidence="6">The sequence shown here is derived from an EMBL/GenBank/DDBJ whole genome shotgun (WGS) entry which is preliminary data.</text>
</comment>
<evidence type="ECO:0000313" key="6">
    <source>
        <dbReference type="EMBL" id="NEZ61893.1"/>
    </source>
</evidence>
<feature type="binding site" evidence="5">
    <location>
        <position position="302"/>
    </location>
    <ligand>
        <name>Fe cation</name>
        <dbReference type="ChEBI" id="CHEBI:24875"/>
        <note>catalytic</note>
    </ligand>
</feature>
<evidence type="ECO:0000256" key="1">
    <source>
        <dbReference type="ARBA" id="ARBA00006787"/>
    </source>
</evidence>